<dbReference type="SUPFAM" id="SSF48452">
    <property type="entry name" value="TPR-like"/>
    <property type="match status" value="1"/>
</dbReference>
<dbReference type="Proteomes" id="UP000182517">
    <property type="component" value="Chromosome"/>
</dbReference>
<proteinExistence type="predicted"/>
<dbReference type="Gene3D" id="1.25.40.10">
    <property type="entry name" value="Tetratricopeptide repeat domain"/>
    <property type="match status" value="1"/>
</dbReference>
<name>A0A1L3GKK2_9BACT</name>
<dbReference type="KEGG" id="pef:A7E78_00495"/>
<keyword evidence="1" id="KW-0472">Membrane</keyword>
<evidence type="ECO:0008006" key="4">
    <source>
        <dbReference type="Google" id="ProtNLM"/>
    </source>
</evidence>
<evidence type="ECO:0000256" key="1">
    <source>
        <dbReference type="SAM" id="Phobius"/>
    </source>
</evidence>
<protein>
    <recommendedName>
        <fullName evidence="4">Tetratricopeptide repeat protein</fullName>
    </recommendedName>
</protein>
<gene>
    <name evidence="2" type="ORF">A7E78_00495</name>
</gene>
<sequence length="241" mass="27135">MINLGISLLVYTLMLLALNFGAGLPVLYSALLALLGFAGSFFLLSRRTSKQLTALMEGVQRDMQGGRTEKAIKALQSGYPLGKWQFFVKSQIEAQIGCLLYLKRDFAQAFDHLQKGFTRHWVAMAMLAICYMKRNNPEKMKASFEKAVAATKNESLPWALYAFCLDKVGERSKAIEILEKGIKKGAADDTLLANLGALQEGKKMKMKSYGDLWYQFHLEKQGTVIKQQTRAVQGRRKIVRR</sequence>
<accession>A0A1L3GKK2</accession>
<reference evidence="2 3" key="1">
    <citation type="journal article" date="2017" name="Genome Announc.">
        <title>Complete Genome Sequences of Two Acetylene-Fermenting Pelobacter acetylenicus Strains.</title>
        <authorList>
            <person name="Sutton J.M."/>
            <person name="Baesman S.M."/>
            <person name="Fierst J.L."/>
            <person name="Poret-Peterson A.T."/>
            <person name="Oremland R.S."/>
            <person name="Dunlap D.S."/>
            <person name="Akob D.M."/>
        </authorList>
    </citation>
    <scope>NUCLEOTIDE SEQUENCE [LARGE SCALE GENOMIC DNA]</scope>
    <source>
        <strain evidence="2 3">SFB93</strain>
    </source>
</reference>
<feature type="transmembrane region" description="Helical" evidence="1">
    <location>
        <begin position="27"/>
        <end position="44"/>
    </location>
</feature>
<dbReference type="EMBL" id="CP015519">
    <property type="protein sequence ID" value="APG26477.1"/>
    <property type="molecule type" value="Genomic_DNA"/>
</dbReference>
<evidence type="ECO:0000313" key="2">
    <source>
        <dbReference type="EMBL" id="APG26477.1"/>
    </source>
</evidence>
<evidence type="ECO:0000313" key="3">
    <source>
        <dbReference type="Proteomes" id="UP000182517"/>
    </source>
</evidence>
<keyword evidence="1" id="KW-0812">Transmembrane</keyword>
<dbReference type="AlphaFoldDB" id="A0A1L3GKK2"/>
<dbReference type="OrthoDB" id="9787150at2"/>
<organism evidence="2 3">
    <name type="scientific">Syntrophotalea acetylenivorans</name>
    <dbReference type="NCBI Taxonomy" id="1842532"/>
    <lineage>
        <taxon>Bacteria</taxon>
        <taxon>Pseudomonadati</taxon>
        <taxon>Thermodesulfobacteriota</taxon>
        <taxon>Desulfuromonadia</taxon>
        <taxon>Desulfuromonadales</taxon>
        <taxon>Syntrophotaleaceae</taxon>
        <taxon>Syntrophotalea</taxon>
    </lineage>
</organism>
<keyword evidence="1" id="KW-1133">Transmembrane helix</keyword>
<keyword evidence="3" id="KW-1185">Reference proteome</keyword>
<dbReference type="InterPro" id="IPR011990">
    <property type="entry name" value="TPR-like_helical_dom_sf"/>
</dbReference>
<dbReference type="RefSeq" id="WP_072282437.1">
    <property type="nucleotide sequence ID" value="NZ_CP015519.1"/>
</dbReference>
<dbReference type="STRING" id="1842532.A7E78_00495"/>